<protein>
    <submittedName>
        <fullName evidence="1">Uncharacterized protein</fullName>
    </submittedName>
</protein>
<organism evidence="1">
    <name type="scientific">Anguilla anguilla</name>
    <name type="common">European freshwater eel</name>
    <name type="synonym">Muraena anguilla</name>
    <dbReference type="NCBI Taxonomy" id="7936"/>
    <lineage>
        <taxon>Eukaryota</taxon>
        <taxon>Metazoa</taxon>
        <taxon>Chordata</taxon>
        <taxon>Craniata</taxon>
        <taxon>Vertebrata</taxon>
        <taxon>Euteleostomi</taxon>
        <taxon>Actinopterygii</taxon>
        <taxon>Neopterygii</taxon>
        <taxon>Teleostei</taxon>
        <taxon>Anguilliformes</taxon>
        <taxon>Anguillidae</taxon>
        <taxon>Anguilla</taxon>
    </lineage>
</organism>
<dbReference type="AlphaFoldDB" id="A0A0E9QHT8"/>
<evidence type="ECO:0000313" key="1">
    <source>
        <dbReference type="EMBL" id="JAH16072.1"/>
    </source>
</evidence>
<accession>A0A0E9QHT8</accession>
<proteinExistence type="predicted"/>
<reference evidence="1" key="2">
    <citation type="journal article" date="2015" name="Fish Shellfish Immunol.">
        <title>Early steps in the European eel (Anguilla anguilla)-Vibrio vulnificus interaction in the gills: Role of the RtxA13 toxin.</title>
        <authorList>
            <person name="Callol A."/>
            <person name="Pajuelo D."/>
            <person name="Ebbesson L."/>
            <person name="Teles M."/>
            <person name="MacKenzie S."/>
            <person name="Amaro C."/>
        </authorList>
    </citation>
    <scope>NUCLEOTIDE SEQUENCE</scope>
</reference>
<sequence>MSPIRGMAELRPSAGVRNCVFLIVNVLALHWGAS</sequence>
<name>A0A0E9QHT8_ANGAN</name>
<dbReference type="EMBL" id="GBXM01092505">
    <property type="protein sequence ID" value="JAH16072.1"/>
    <property type="molecule type" value="Transcribed_RNA"/>
</dbReference>
<reference evidence="1" key="1">
    <citation type="submission" date="2014-11" db="EMBL/GenBank/DDBJ databases">
        <authorList>
            <person name="Amaro Gonzalez C."/>
        </authorList>
    </citation>
    <scope>NUCLEOTIDE SEQUENCE</scope>
</reference>